<protein>
    <submittedName>
        <fullName evidence="2">BON domain-containing protein</fullName>
    </submittedName>
</protein>
<evidence type="ECO:0000313" key="3">
    <source>
        <dbReference type="Proteomes" id="UP001549691"/>
    </source>
</evidence>
<accession>A0ABV2TLF9</accession>
<gene>
    <name evidence="2" type="ORF">ABXR19_07310</name>
</gene>
<dbReference type="InterPro" id="IPR051686">
    <property type="entry name" value="Lipoprotein_DolP"/>
</dbReference>
<dbReference type="PANTHER" id="PTHR34606:SF4">
    <property type="entry name" value="OUTER MEMBRANE LIPOPROTEIN DOLP"/>
    <property type="match status" value="1"/>
</dbReference>
<evidence type="ECO:0000259" key="1">
    <source>
        <dbReference type="PROSITE" id="PS50914"/>
    </source>
</evidence>
<feature type="domain" description="BON" evidence="1">
    <location>
        <begin position="149"/>
        <end position="217"/>
    </location>
</feature>
<feature type="domain" description="BON" evidence="1">
    <location>
        <begin position="3"/>
        <end position="73"/>
    </location>
</feature>
<feature type="domain" description="BON" evidence="1">
    <location>
        <begin position="78"/>
        <end position="146"/>
    </location>
</feature>
<organism evidence="2 3">
    <name type="scientific">Uliginosibacterium flavum</name>
    <dbReference type="NCBI Taxonomy" id="1396831"/>
    <lineage>
        <taxon>Bacteria</taxon>
        <taxon>Pseudomonadati</taxon>
        <taxon>Pseudomonadota</taxon>
        <taxon>Betaproteobacteria</taxon>
        <taxon>Rhodocyclales</taxon>
        <taxon>Zoogloeaceae</taxon>
        <taxon>Uliginosibacterium</taxon>
    </lineage>
</organism>
<dbReference type="Gene3D" id="3.30.1340.30">
    <property type="match status" value="3"/>
</dbReference>
<evidence type="ECO:0000313" key="2">
    <source>
        <dbReference type="EMBL" id="MET7013993.1"/>
    </source>
</evidence>
<proteinExistence type="predicted"/>
<dbReference type="Pfam" id="PF04972">
    <property type="entry name" value="BON"/>
    <property type="match status" value="3"/>
</dbReference>
<dbReference type="Proteomes" id="UP001549691">
    <property type="component" value="Unassembled WGS sequence"/>
</dbReference>
<dbReference type="RefSeq" id="WP_354600453.1">
    <property type="nucleotide sequence ID" value="NZ_JBEWZI010000006.1"/>
</dbReference>
<comment type="caution">
    <text evidence="2">The sequence shown here is derived from an EMBL/GenBank/DDBJ whole genome shotgun (WGS) entry which is preliminary data.</text>
</comment>
<dbReference type="EMBL" id="JBEWZI010000006">
    <property type="protein sequence ID" value="MET7013993.1"/>
    <property type="molecule type" value="Genomic_DNA"/>
</dbReference>
<sequence>MKSDTQLQLDVIAELRWDTSVNPAGIGVEVKDGIVTLAGHVGSYAEKWSAERAVQRVAGVRALAVEMDVKLSGLNVRSDADVAHAAQNVLQWLTALPPDSVKVMVEGGWITLSGEVDWDYQRLAAVEAVCNLMGVTGVSEQIAIKPLVSPGAVKLEIEATLKRRVKSEGQSISVDVVGDRVTLSGNVHSWAEREIAKHSAWGTPGVRFVVDDLTVSL</sequence>
<dbReference type="InterPro" id="IPR007055">
    <property type="entry name" value="BON_dom"/>
</dbReference>
<keyword evidence="3" id="KW-1185">Reference proteome</keyword>
<dbReference type="PROSITE" id="PS50914">
    <property type="entry name" value="BON"/>
    <property type="match status" value="3"/>
</dbReference>
<reference evidence="2 3" key="1">
    <citation type="submission" date="2024-07" db="EMBL/GenBank/DDBJ databases">
        <title>Uliginosibacterium flavum JJ3220;KACC:17644.</title>
        <authorList>
            <person name="Kim M.K."/>
        </authorList>
    </citation>
    <scope>NUCLEOTIDE SEQUENCE [LARGE SCALE GENOMIC DNA]</scope>
    <source>
        <strain evidence="2 3">KACC:17644</strain>
    </source>
</reference>
<dbReference type="PANTHER" id="PTHR34606">
    <property type="entry name" value="BON DOMAIN-CONTAINING PROTEIN"/>
    <property type="match status" value="1"/>
</dbReference>
<name>A0ABV2TLF9_9RHOO</name>